<sequence>MLRGIQFSLMAGFVNPEPVPLDVAQSLLSAQVTQVTEGRSGFSLSFAFGKGSPIRRRFEDGFFDPPRRMVLYATLNGTPQVLMDGVITRHEVAVSNDPGQSRLNVTGEDLSRMLDTVDLSWLIKYPAMPIEGRVALILAKYIPLGMIPLIIPSVNIDIPIPTSRIPSHIGTDLQYLNHVAKSVGYVFYIEPGPQPGQSIAYWGPEIKTGAPQAALIANSDAASNVDSLSFTFDGFSKTLHLLLIRPEELPVPIPIPIPDVNPLSPPLGRRSPIPLRVEPLSGVAHYNPAQAIMVGLAHAARSAEVISGSGALNVVRYGRVLKPRRLVEVRGAGLPHDGLYFVRSVTSQIKPGEFKQNFNLSRNAFEPLSLPGIGLPDTSLPLLG</sequence>
<evidence type="ECO:0000313" key="1">
    <source>
        <dbReference type="EMBL" id="MYM91002.1"/>
    </source>
</evidence>
<dbReference type="AlphaFoldDB" id="A0A845GC33"/>
<protein>
    <submittedName>
        <fullName evidence="1">Uncharacterized protein</fullName>
    </submittedName>
</protein>
<name>A0A845GC33_9BURK</name>
<reference evidence="1 2" key="1">
    <citation type="submission" date="2020-01" db="EMBL/GenBank/DDBJ databases">
        <title>Novel species isolated from a subtropical stream in China.</title>
        <authorList>
            <person name="Lu H."/>
        </authorList>
    </citation>
    <scope>NUCLEOTIDE SEQUENCE [LARGE SCALE GENOMIC DNA]</scope>
    <source>
        <strain evidence="1 2">FT82W</strain>
    </source>
</reference>
<gene>
    <name evidence="1" type="ORF">GTP91_27985</name>
</gene>
<dbReference type="Proteomes" id="UP000470302">
    <property type="component" value="Unassembled WGS sequence"/>
</dbReference>
<evidence type="ECO:0000313" key="2">
    <source>
        <dbReference type="Proteomes" id="UP000470302"/>
    </source>
</evidence>
<organism evidence="1 2">
    <name type="scientific">Duganella vulcania</name>
    <dbReference type="NCBI Taxonomy" id="2692166"/>
    <lineage>
        <taxon>Bacteria</taxon>
        <taxon>Pseudomonadati</taxon>
        <taxon>Pseudomonadota</taxon>
        <taxon>Betaproteobacteria</taxon>
        <taxon>Burkholderiales</taxon>
        <taxon>Oxalobacteraceae</taxon>
        <taxon>Telluria group</taxon>
        <taxon>Duganella</taxon>
    </lineage>
</organism>
<proteinExistence type="predicted"/>
<accession>A0A845GC33</accession>
<dbReference type="RefSeq" id="WP_161099704.1">
    <property type="nucleotide sequence ID" value="NZ_WWCW01000156.1"/>
</dbReference>
<dbReference type="EMBL" id="WWCW01000156">
    <property type="protein sequence ID" value="MYM91002.1"/>
    <property type="molecule type" value="Genomic_DNA"/>
</dbReference>
<comment type="caution">
    <text evidence="1">The sequence shown here is derived from an EMBL/GenBank/DDBJ whole genome shotgun (WGS) entry which is preliminary data.</text>
</comment>